<dbReference type="PANTHER" id="PTHR43046:SF14">
    <property type="entry name" value="MUTT_NUDIX FAMILY PROTEIN"/>
    <property type="match status" value="1"/>
</dbReference>
<dbReference type="Proteomes" id="UP000675781">
    <property type="component" value="Unassembled WGS sequence"/>
</dbReference>
<evidence type="ECO:0000256" key="1">
    <source>
        <dbReference type="ARBA" id="ARBA00001946"/>
    </source>
</evidence>
<sequence length="136" mass="15092">MVADEAGRWLILRRTRPPEQWMLPGGRVLPGESPAAAAIRETREETGLRVDAGDLLAVAFVAPSYPRLSGRLAFVFAAALPAPGHEIRPDGVEVDRWQFAEPARALELLHPLMAARLATPERRSVYIEQRPQRADH</sequence>
<dbReference type="InterPro" id="IPR020476">
    <property type="entry name" value="Nudix_hydrolase"/>
</dbReference>
<protein>
    <submittedName>
        <fullName evidence="6">NUDIX hydrolase</fullName>
    </submittedName>
</protein>
<dbReference type="SUPFAM" id="SSF55811">
    <property type="entry name" value="Nudix"/>
    <property type="match status" value="1"/>
</dbReference>
<evidence type="ECO:0000259" key="5">
    <source>
        <dbReference type="PROSITE" id="PS51462"/>
    </source>
</evidence>
<accession>A0A941ELC8</accession>
<gene>
    <name evidence="6" type="ORF">KDL01_04345</name>
</gene>
<dbReference type="PROSITE" id="PS51462">
    <property type="entry name" value="NUDIX"/>
    <property type="match status" value="1"/>
</dbReference>
<reference evidence="6" key="1">
    <citation type="submission" date="2021-04" db="EMBL/GenBank/DDBJ databases">
        <title>Genome based classification of Actinospica acidithermotolerans sp. nov., an actinobacterium isolated from an Indonesian hot spring.</title>
        <authorList>
            <person name="Kusuma A.B."/>
            <person name="Putra K.E."/>
            <person name="Nafisah S."/>
            <person name="Loh J."/>
            <person name="Nouioui I."/>
            <person name="Goodfellow M."/>
        </authorList>
    </citation>
    <scope>NUCLEOTIDE SEQUENCE</scope>
    <source>
        <strain evidence="6">CSCA 57</strain>
    </source>
</reference>
<keyword evidence="3 4" id="KW-0378">Hydrolase</keyword>
<organism evidence="6 7">
    <name type="scientific">Actinospica durhamensis</name>
    <dbReference type="NCBI Taxonomy" id="1508375"/>
    <lineage>
        <taxon>Bacteria</taxon>
        <taxon>Bacillati</taxon>
        <taxon>Actinomycetota</taxon>
        <taxon>Actinomycetes</taxon>
        <taxon>Catenulisporales</taxon>
        <taxon>Actinospicaceae</taxon>
        <taxon>Actinospica</taxon>
    </lineage>
</organism>
<comment type="cofactor">
    <cofactor evidence="1">
        <name>Mg(2+)</name>
        <dbReference type="ChEBI" id="CHEBI:18420"/>
    </cofactor>
</comment>
<dbReference type="PANTHER" id="PTHR43046">
    <property type="entry name" value="GDP-MANNOSE MANNOSYL HYDROLASE"/>
    <property type="match status" value="1"/>
</dbReference>
<feature type="domain" description="Nudix hydrolase" evidence="5">
    <location>
        <begin position="1"/>
        <end position="131"/>
    </location>
</feature>
<dbReference type="AlphaFoldDB" id="A0A941ELC8"/>
<dbReference type="RefSeq" id="WP_212526998.1">
    <property type="nucleotide sequence ID" value="NZ_JAGSOG010000011.1"/>
</dbReference>
<evidence type="ECO:0000256" key="2">
    <source>
        <dbReference type="ARBA" id="ARBA00005582"/>
    </source>
</evidence>
<dbReference type="GO" id="GO:0016787">
    <property type="term" value="F:hydrolase activity"/>
    <property type="evidence" value="ECO:0007669"/>
    <property type="project" value="UniProtKB-KW"/>
</dbReference>
<dbReference type="InterPro" id="IPR000086">
    <property type="entry name" value="NUDIX_hydrolase_dom"/>
</dbReference>
<dbReference type="PRINTS" id="PR00502">
    <property type="entry name" value="NUDIXFAMILY"/>
</dbReference>
<dbReference type="Pfam" id="PF00293">
    <property type="entry name" value="NUDIX"/>
    <property type="match status" value="1"/>
</dbReference>
<dbReference type="InterPro" id="IPR015797">
    <property type="entry name" value="NUDIX_hydrolase-like_dom_sf"/>
</dbReference>
<dbReference type="PROSITE" id="PS00893">
    <property type="entry name" value="NUDIX_BOX"/>
    <property type="match status" value="1"/>
</dbReference>
<evidence type="ECO:0000256" key="3">
    <source>
        <dbReference type="ARBA" id="ARBA00022801"/>
    </source>
</evidence>
<dbReference type="Gene3D" id="3.90.79.10">
    <property type="entry name" value="Nucleoside Triphosphate Pyrophosphohydrolase"/>
    <property type="match status" value="1"/>
</dbReference>
<comment type="caution">
    <text evidence="6">The sequence shown here is derived from an EMBL/GenBank/DDBJ whole genome shotgun (WGS) entry which is preliminary data.</text>
</comment>
<evidence type="ECO:0000256" key="4">
    <source>
        <dbReference type="RuleBase" id="RU003476"/>
    </source>
</evidence>
<evidence type="ECO:0000313" key="7">
    <source>
        <dbReference type="Proteomes" id="UP000675781"/>
    </source>
</evidence>
<dbReference type="InterPro" id="IPR020084">
    <property type="entry name" value="NUDIX_hydrolase_CS"/>
</dbReference>
<comment type="similarity">
    <text evidence="2 4">Belongs to the Nudix hydrolase family.</text>
</comment>
<keyword evidence="7" id="KW-1185">Reference proteome</keyword>
<dbReference type="EMBL" id="JAGSOG010000011">
    <property type="protein sequence ID" value="MBR7832473.1"/>
    <property type="molecule type" value="Genomic_DNA"/>
</dbReference>
<evidence type="ECO:0000313" key="6">
    <source>
        <dbReference type="EMBL" id="MBR7832473.1"/>
    </source>
</evidence>
<proteinExistence type="inferred from homology"/>
<name>A0A941ELC8_9ACTN</name>